<comment type="caution">
    <text evidence="1">The sequence shown here is derived from an EMBL/GenBank/DDBJ whole genome shotgun (WGS) entry which is preliminary data.</text>
</comment>
<dbReference type="AlphaFoldDB" id="A0AAE1VW43"/>
<dbReference type="InterPro" id="IPR052343">
    <property type="entry name" value="Retrotransposon-Effector_Assoc"/>
</dbReference>
<accession>A0AAE1VW43</accession>
<protein>
    <submittedName>
        <fullName evidence="1">Uncharacterized protein</fullName>
    </submittedName>
</protein>
<evidence type="ECO:0000313" key="1">
    <source>
        <dbReference type="EMBL" id="KAK4382192.1"/>
    </source>
</evidence>
<dbReference type="PANTHER" id="PTHR46890:SF48">
    <property type="entry name" value="RNA-DIRECTED DNA POLYMERASE"/>
    <property type="match status" value="1"/>
</dbReference>
<gene>
    <name evidence="1" type="ORF">Sango_2895900</name>
</gene>
<evidence type="ECO:0000313" key="2">
    <source>
        <dbReference type="Proteomes" id="UP001289374"/>
    </source>
</evidence>
<dbReference type="SUPFAM" id="SSF56219">
    <property type="entry name" value="DNase I-like"/>
    <property type="match status" value="1"/>
</dbReference>
<dbReference type="PANTHER" id="PTHR46890">
    <property type="entry name" value="NON-LTR RETROLELEMENT REVERSE TRANSCRIPTASE-LIKE PROTEIN-RELATED"/>
    <property type="match status" value="1"/>
</dbReference>
<reference evidence="1" key="2">
    <citation type="journal article" date="2024" name="Plant">
        <title>Genomic evolution and insights into agronomic trait innovations of Sesamum species.</title>
        <authorList>
            <person name="Miao H."/>
            <person name="Wang L."/>
            <person name="Qu L."/>
            <person name="Liu H."/>
            <person name="Sun Y."/>
            <person name="Le M."/>
            <person name="Wang Q."/>
            <person name="Wei S."/>
            <person name="Zheng Y."/>
            <person name="Lin W."/>
            <person name="Duan Y."/>
            <person name="Cao H."/>
            <person name="Xiong S."/>
            <person name="Wang X."/>
            <person name="Wei L."/>
            <person name="Li C."/>
            <person name="Ma Q."/>
            <person name="Ju M."/>
            <person name="Zhao R."/>
            <person name="Li G."/>
            <person name="Mu C."/>
            <person name="Tian Q."/>
            <person name="Mei H."/>
            <person name="Zhang T."/>
            <person name="Gao T."/>
            <person name="Zhang H."/>
        </authorList>
    </citation>
    <scope>NUCLEOTIDE SEQUENCE</scope>
    <source>
        <strain evidence="1">K16</strain>
    </source>
</reference>
<sequence>MAPKPDLGPPDPSSSGMFIGTVSLNTTTNPFESNDKFVVGFNNSSRKTLSYIPSQIQNGEIIVRPSLELVRNGSHRWVSTVVGYFLGKKPYFHHFKDTVASGIGRPLYQDAITKARMRLDFACVCVILDISSKLPKHIGIMVPKEDGGDVPCRVDIDQSYYLIGNSLVIDYGPVLVFVVYGANDLSVRRDLWQTLCHITDSMDIEPWLVLGDFDALADISEGALFTWHNCSDTSRSLWKRLDRMLVNDRCQVRADYASTESQDPMAEGGRSVYEGFLPEGEIIGEFFGFYRRLLGGEPNTWFLNLLYLRPWANHIVTMEKAQRLLRPVTKEDIKLATFDITEDKSLGSDSYSSGLYKVVWPVIAEEVTGVIMEFFSTGRLPRKLNVTFLALIPKRIREVLDKIISPSQNAFVLGCSIDDNILLAHELFAGYNKNTCLGGARRLRQGDPMSPYLFVLVIEVLHMLLQQLVDQDRDFMFHRKCRELGFFSYASQMIY</sequence>
<proteinExistence type="predicted"/>
<organism evidence="1 2">
    <name type="scientific">Sesamum angolense</name>
    <dbReference type="NCBI Taxonomy" id="2727404"/>
    <lineage>
        <taxon>Eukaryota</taxon>
        <taxon>Viridiplantae</taxon>
        <taxon>Streptophyta</taxon>
        <taxon>Embryophyta</taxon>
        <taxon>Tracheophyta</taxon>
        <taxon>Spermatophyta</taxon>
        <taxon>Magnoliopsida</taxon>
        <taxon>eudicotyledons</taxon>
        <taxon>Gunneridae</taxon>
        <taxon>Pentapetalae</taxon>
        <taxon>asterids</taxon>
        <taxon>lamiids</taxon>
        <taxon>Lamiales</taxon>
        <taxon>Pedaliaceae</taxon>
        <taxon>Sesamum</taxon>
    </lineage>
</organism>
<dbReference type="EMBL" id="JACGWL010000747">
    <property type="protein sequence ID" value="KAK4382192.1"/>
    <property type="molecule type" value="Genomic_DNA"/>
</dbReference>
<keyword evidence="2" id="KW-1185">Reference proteome</keyword>
<dbReference type="Gene3D" id="3.60.10.10">
    <property type="entry name" value="Endonuclease/exonuclease/phosphatase"/>
    <property type="match status" value="1"/>
</dbReference>
<dbReference type="Proteomes" id="UP001289374">
    <property type="component" value="Unassembled WGS sequence"/>
</dbReference>
<reference evidence="1" key="1">
    <citation type="submission" date="2020-06" db="EMBL/GenBank/DDBJ databases">
        <authorList>
            <person name="Li T."/>
            <person name="Hu X."/>
            <person name="Zhang T."/>
            <person name="Song X."/>
            <person name="Zhang H."/>
            <person name="Dai N."/>
            <person name="Sheng W."/>
            <person name="Hou X."/>
            <person name="Wei L."/>
        </authorList>
    </citation>
    <scope>NUCLEOTIDE SEQUENCE</scope>
    <source>
        <strain evidence="1">K16</strain>
        <tissue evidence="1">Leaf</tissue>
    </source>
</reference>
<name>A0AAE1VW43_9LAMI</name>
<dbReference type="InterPro" id="IPR036691">
    <property type="entry name" value="Endo/exonu/phosph_ase_sf"/>
</dbReference>